<proteinExistence type="predicted"/>
<dbReference type="InParanoid" id="A0A1M7EEE0"/>
<dbReference type="RefSeq" id="WP_079550493.1">
    <property type="nucleotide sequence ID" value="NZ_LT670847.1"/>
</dbReference>
<keyword evidence="3" id="KW-1185">Reference proteome</keyword>
<gene>
    <name evidence="2" type="ORF">SAMN05878437_0164</name>
</gene>
<protein>
    <submittedName>
        <fullName evidence="2">Uncharacterized protein</fullName>
    </submittedName>
</protein>
<sequence length="209" mass="23937">MEWLSEHGSAISAVTSICTLFVWVFYAQLLYAGYARQRRPRIIINRGKGVGMEALCLISNMSNEAIYVQHLIAVLHTEKQAYSLDVVEYQQEGDDQEEDCYRTHQGPLGSGDYLHVQSFNSILQQIVSYWDIDDAVLEQEGLSLGIRVVALYGSEDMPIGAWRTFKMHLSESPARQLAPTTIDTHRMNSKRERKRVLQWAEDIEIHKAY</sequence>
<dbReference type="AlphaFoldDB" id="A0A1M7EEE0"/>
<organism evidence="2 3">
    <name type="scientific">Vreelandella subglaciescola</name>
    <dbReference type="NCBI Taxonomy" id="29571"/>
    <lineage>
        <taxon>Bacteria</taxon>
        <taxon>Pseudomonadati</taxon>
        <taxon>Pseudomonadota</taxon>
        <taxon>Gammaproteobacteria</taxon>
        <taxon>Oceanospirillales</taxon>
        <taxon>Halomonadaceae</taxon>
        <taxon>Vreelandella</taxon>
    </lineage>
</organism>
<name>A0A1M7EEE0_9GAMM</name>
<keyword evidence="1" id="KW-1133">Transmembrane helix</keyword>
<feature type="transmembrane region" description="Helical" evidence="1">
    <location>
        <begin position="12"/>
        <end position="34"/>
    </location>
</feature>
<dbReference type="STRING" id="29571.SAMN05878437_0164"/>
<evidence type="ECO:0000313" key="2">
    <source>
        <dbReference type="EMBL" id="SHL90114.1"/>
    </source>
</evidence>
<dbReference type="EMBL" id="LT670847">
    <property type="protein sequence ID" value="SHL90114.1"/>
    <property type="molecule type" value="Genomic_DNA"/>
</dbReference>
<accession>A0A1M7EEE0</accession>
<evidence type="ECO:0000256" key="1">
    <source>
        <dbReference type="SAM" id="Phobius"/>
    </source>
</evidence>
<keyword evidence="1" id="KW-0472">Membrane</keyword>
<reference evidence="2 3" key="1">
    <citation type="submission" date="2016-11" db="EMBL/GenBank/DDBJ databases">
        <authorList>
            <person name="Jaros S."/>
            <person name="Januszkiewicz K."/>
            <person name="Wedrychowicz H."/>
        </authorList>
    </citation>
    <scope>NUCLEOTIDE SEQUENCE [LARGE SCALE GENOMIC DNA]</scope>
    <source>
        <strain evidence="2 3">ACAM 12</strain>
    </source>
</reference>
<dbReference type="OrthoDB" id="6181469at2"/>
<dbReference type="Proteomes" id="UP000190911">
    <property type="component" value="Chromosome I"/>
</dbReference>
<evidence type="ECO:0000313" key="3">
    <source>
        <dbReference type="Proteomes" id="UP000190911"/>
    </source>
</evidence>
<keyword evidence="1" id="KW-0812">Transmembrane</keyword>